<dbReference type="Proteomes" id="UP000095283">
    <property type="component" value="Unplaced"/>
</dbReference>
<dbReference type="AlphaFoldDB" id="A0A1I7XVL5"/>
<reference evidence="2" key="1">
    <citation type="submission" date="2016-11" db="UniProtKB">
        <authorList>
            <consortium name="WormBaseParasite"/>
        </authorList>
    </citation>
    <scope>IDENTIFICATION</scope>
</reference>
<dbReference type="WBParaSite" id="Hba_21616">
    <property type="protein sequence ID" value="Hba_21616"/>
    <property type="gene ID" value="Hba_21616"/>
</dbReference>
<proteinExistence type="predicted"/>
<evidence type="ECO:0000313" key="2">
    <source>
        <dbReference type="WBParaSite" id="Hba_21616"/>
    </source>
</evidence>
<keyword evidence="1" id="KW-1185">Reference proteome</keyword>
<sequence length="62" mass="7355">MSDCQESDVSQRKFSDKLSNLFKSGSKLGLMDYNRRQYWMPDSTGKECYQCEERFTAFRLVL</sequence>
<evidence type="ECO:0000313" key="1">
    <source>
        <dbReference type="Proteomes" id="UP000095283"/>
    </source>
</evidence>
<protein>
    <submittedName>
        <fullName evidence="2">WSD domain-containing protein</fullName>
    </submittedName>
</protein>
<name>A0A1I7XVL5_HETBA</name>
<organism evidence="1 2">
    <name type="scientific">Heterorhabditis bacteriophora</name>
    <name type="common">Entomopathogenic nematode worm</name>
    <dbReference type="NCBI Taxonomy" id="37862"/>
    <lineage>
        <taxon>Eukaryota</taxon>
        <taxon>Metazoa</taxon>
        <taxon>Ecdysozoa</taxon>
        <taxon>Nematoda</taxon>
        <taxon>Chromadorea</taxon>
        <taxon>Rhabditida</taxon>
        <taxon>Rhabditina</taxon>
        <taxon>Rhabditomorpha</taxon>
        <taxon>Strongyloidea</taxon>
        <taxon>Heterorhabditidae</taxon>
        <taxon>Heterorhabditis</taxon>
    </lineage>
</organism>
<accession>A0A1I7XVL5</accession>